<dbReference type="EMBL" id="BJZP01000002">
    <property type="protein sequence ID" value="GEO83506.1"/>
    <property type="molecule type" value="Genomic_DNA"/>
</dbReference>
<dbReference type="Pfam" id="PF05708">
    <property type="entry name" value="Peptidase_C92"/>
    <property type="match status" value="1"/>
</dbReference>
<evidence type="ECO:0000313" key="2">
    <source>
        <dbReference type="Proteomes" id="UP000321717"/>
    </source>
</evidence>
<protein>
    <submittedName>
        <fullName evidence="1">Uncharacterized protein</fullName>
    </submittedName>
</protein>
<keyword evidence="2" id="KW-1185">Reference proteome</keyword>
<dbReference type="Proteomes" id="UP000321717">
    <property type="component" value="Unassembled WGS sequence"/>
</dbReference>
<proteinExistence type="predicted"/>
<dbReference type="InterPro" id="IPR024453">
    <property type="entry name" value="Peptidase_C92"/>
</dbReference>
<evidence type="ECO:0000313" key="1">
    <source>
        <dbReference type="EMBL" id="GEO83506.1"/>
    </source>
</evidence>
<organism evidence="1 2">
    <name type="scientific">Ciceribacter naphthalenivorans</name>
    <dbReference type="NCBI Taxonomy" id="1118451"/>
    <lineage>
        <taxon>Bacteria</taxon>
        <taxon>Pseudomonadati</taxon>
        <taxon>Pseudomonadota</taxon>
        <taxon>Alphaproteobacteria</taxon>
        <taxon>Hyphomicrobiales</taxon>
        <taxon>Rhizobiaceae</taxon>
        <taxon>Ciceribacter</taxon>
    </lineage>
</organism>
<dbReference type="OrthoDB" id="195541at2"/>
<dbReference type="AlphaFoldDB" id="A0A512HDI0"/>
<dbReference type="InterPro" id="IPR038765">
    <property type="entry name" value="Papain-like_cys_pep_sf"/>
</dbReference>
<accession>A0A512HDI0</accession>
<dbReference type="SUPFAM" id="SSF54001">
    <property type="entry name" value="Cysteine proteinases"/>
    <property type="match status" value="1"/>
</dbReference>
<gene>
    <name evidence="1" type="ORF">RNA01_04380</name>
</gene>
<dbReference type="Gene3D" id="3.90.1720.10">
    <property type="entry name" value="endopeptidase domain like (from Nostoc punctiforme)"/>
    <property type="match status" value="1"/>
</dbReference>
<reference evidence="1 2" key="1">
    <citation type="submission" date="2019-07" db="EMBL/GenBank/DDBJ databases">
        <title>Whole genome shotgun sequence of Rhizobium naphthalenivorans NBRC 107585.</title>
        <authorList>
            <person name="Hosoyama A."/>
            <person name="Uohara A."/>
            <person name="Ohji S."/>
            <person name="Ichikawa N."/>
        </authorList>
    </citation>
    <scope>NUCLEOTIDE SEQUENCE [LARGE SCALE GENOMIC DNA]</scope>
    <source>
        <strain evidence="1 2">NBRC 107585</strain>
    </source>
</reference>
<comment type="caution">
    <text evidence="1">The sequence shown here is derived from an EMBL/GenBank/DDBJ whole genome shotgun (WGS) entry which is preliminary data.</text>
</comment>
<name>A0A512HDI0_9HYPH</name>
<sequence>MFMNLPRRVSSVPLAKSLSAVSRPASQCLWATRVAVLALVLLASACTTVTKPQPDASRPGSVALSDCCRQPERYPKGLVALAEPFAPTIGKLIAAVVWRKGFLLRHEPALNAILAELQPLDVIAVNNKGRLSGHAIPGHFGHVAIYVGNERQLRRAGVWDASAIRKYHEAIRSGALFIEADNKGVHLSTAPLALNADAIVQLRPTGLSAARRRQALGEFYKRVGMPFDYYFDLDTPACTFCTELVNMVLPEMRLPPRRVYGRRLILPDEVVAATIRGRTAFAFQRYVKADRNGWEILGRDAAVRDLATAWPRMDRPPQLTALSR</sequence>